<dbReference type="InterPro" id="IPR036909">
    <property type="entry name" value="Cyt_c-like_dom_sf"/>
</dbReference>
<protein>
    <submittedName>
        <fullName evidence="8">Cytochrome c family protein</fullName>
    </submittedName>
</protein>
<dbReference type="EMBL" id="CP137852">
    <property type="protein sequence ID" value="WPB85223.1"/>
    <property type="molecule type" value="Genomic_DNA"/>
</dbReference>
<dbReference type="InterPro" id="IPR002327">
    <property type="entry name" value="Cyt_c_1A/1B"/>
</dbReference>
<dbReference type="InterPro" id="IPR009056">
    <property type="entry name" value="Cyt_c-like_dom"/>
</dbReference>
<keyword evidence="3 6" id="KW-0479">Metal-binding</keyword>
<evidence type="ECO:0000256" key="5">
    <source>
        <dbReference type="ARBA" id="ARBA00023004"/>
    </source>
</evidence>
<dbReference type="Gene3D" id="1.10.760.10">
    <property type="entry name" value="Cytochrome c-like domain"/>
    <property type="match status" value="1"/>
</dbReference>
<dbReference type="SUPFAM" id="SSF46626">
    <property type="entry name" value="Cytochrome c"/>
    <property type="match status" value="1"/>
</dbReference>
<reference evidence="8 9" key="1">
    <citation type="submission" date="2023-11" db="EMBL/GenBank/DDBJ databases">
        <title>Arctic aerobic anoxygenic photoheterotroph Sediminicoccus rosea KRV36 adapts its photosynthesis to long days of polar summer.</title>
        <authorList>
            <person name="Tomasch J."/>
            <person name="Kopejtka K."/>
            <person name="Bily T."/>
            <person name="Gardiner A.T."/>
            <person name="Gardian Z."/>
            <person name="Shivaramu S."/>
            <person name="Koblizek M."/>
            <person name="Engelhardt F."/>
            <person name="Kaftan D."/>
        </authorList>
    </citation>
    <scope>NUCLEOTIDE SEQUENCE [LARGE SCALE GENOMIC DNA]</scope>
    <source>
        <strain evidence="8 9">R-30</strain>
    </source>
</reference>
<evidence type="ECO:0000256" key="6">
    <source>
        <dbReference type="PROSITE-ProRule" id="PRU00433"/>
    </source>
</evidence>
<evidence type="ECO:0000256" key="3">
    <source>
        <dbReference type="ARBA" id="ARBA00022723"/>
    </source>
</evidence>
<dbReference type="Proteomes" id="UP001305521">
    <property type="component" value="Chromosome"/>
</dbReference>
<dbReference type="PRINTS" id="PR00604">
    <property type="entry name" value="CYTCHRMECIAB"/>
</dbReference>
<dbReference type="PANTHER" id="PTHR11961">
    <property type="entry name" value="CYTOCHROME C"/>
    <property type="match status" value="1"/>
</dbReference>
<dbReference type="PROSITE" id="PS51007">
    <property type="entry name" value="CYTC"/>
    <property type="match status" value="1"/>
</dbReference>
<evidence type="ECO:0000313" key="8">
    <source>
        <dbReference type="EMBL" id="WPB85223.1"/>
    </source>
</evidence>
<keyword evidence="1" id="KW-0813">Transport</keyword>
<evidence type="ECO:0000313" key="9">
    <source>
        <dbReference type="Proteomes" id="UP001305521"/>
    </source>
</evidence>
<dbReference type="RefSeq" id="WP_318649189.1">
    <property type="nucleotide sequence ID" value="NZ_CP137852.1"/>
</dbReference>
<evidence type="ECO:0000259" key="7">
    <source>
        <dbReference type="PROSITE" id="PS51007"/>
    </source>
</evidence>
<organism evidence="8 9">
    <name type="scientific">Sediminicoccus rosea</name>
    <dbReference type="NCBI Taxonomy" id="1225128"/>
    <lineage>
        <taxon>Bacteria</taxon>
        <taxon>Pseudomonadati</taxon>
        <taxon>Pseudomonadota</taxon>
        <taxon>Alphaproteobacteria</taxon>
        <taxon>Acetobacterales</taxon>
        <taxon>Roseomonadaceae</taxon>
        <taxon>Sediminicoccus</taxon>
    </lineage>
</organism>
<feature type="domain" description="Cytochrome c" evidence="7">
    <location>
        <begin position="70"/>
        <end position="172"/>
    </location>
</feature>
<keyword evidence="2 6" id="KW-0349">Heme</keyword>
<dbReference type="Pfam" id="PF00034">
    <property type="entry name" value="Cytochrom_C"/>
    <property type="match status" value="1"/>
</dbReference>
<evidence type="ECO:0000256" key="2">
    <source>
        <dbReference type="ARBA" id="ARBA00022617"/>
    </source>
</evidence>
<accession>A0ABZ0PIQ5</accession>
<gene>
    <name evidence="8" type="ORF">R9Z33_24430</name>
</gene>
<keyword evidence="4" id="KW-0249">Electron transport</keyword>
<keyword evidence="9" id="KW-1185">Reference proteome</keyword>
<name>A0ABZ0PIQ5_9PROT</name>
<evidence type="ECO:0000256" key="1">
    <source>
        <dbReference type="ARBA" id="ARBA00022448"/>
    </source>
</evidence>
<evidence type="ECO:0000256" key="4">
    <source>
        <dbReference type="ARBA" id="ARBA00022982"/>
    </source>
</evidence>
<keyword evidence="5 6" id="KW-0408">Iron</keyword>
<proteinExistence type="predicted"/>
<sequence>MSLEANKIFAAVLTAGVTFMSAGVIGGLVVHPHKLERSAISIGATPQTAAAPAAPAAPAVEPIGPLLAAANVDNGRALTGRLCASCHTLNEGGRAGVGPNLWNIVNNKHAHQPGFNYSAANRALADKPWDYEALNAFIAAPNRAMPGTRMGFAGLANTAQRADVIAFLRTLSANPAPLP</sequence>